<sequence>MVRRSANRKREKYMTMALEALTSNEPFNFIIYDTIAATPYSFQDSSGTTSNFIPPDKYFCPSTSSMKSDQDTQIKRALNLEAAAEGGGGTQKQSSLGVNNNNAQQQQGRKKRRRKPRVCKNKEEAETQRMTHIAVERNRRKQMNEHLAILRSLMPDSYAQSISQFNYGNIIICHTPDRLRRNTILSALGLATFSPARTGDQASIVGGAIEFVKELEHLLHSLEAQKLQLLHNADVSTSTSKPAQTPFAQLLECPQYTWSHCPNKFTSKTKAAIADIEVTLIETHANLKIMSRRISPRQLSKLVGGIQSLQLTILHLTVTTMDPFVLYSISVKIEEGCLLISVDDIATAIHHMLRGDVSFIATMVRYKDHITDSTILVPQF</sequence>
<evidence type="ECO:0000256" key="3">
    <source>
        <dbReference type="ARBA" id="ARBA00023125"/>
    </source>
</evidence>
<dbReference type="PANTHER" id="PTHR46684">
    <property type="entry name" value="TRANSCRIPTION FACTOR FAMA"/>
    <property type="match status" value="1"/>
</dbReference>
<evidence type="ECO:0000259" key="7">
    <source>
        <dbReference type="PROSITE" id="PS50888"/>
    </source>
</evidence>
<dbReference type="GO" id="GO:0046983">
    <property type="term" value="F:protein dimerization activity"/>
    <property type="evidence" value="ECO:0007669"/>
    <property type="project" value="InterPro"/>
</dbReference>
<dbReference type="EMBL" id="AP021025">
    <property type="protein sequence ID" value="BBN69006.1"/>
    <property type="molecule type" value="Genomic_DNA"/>
</dbReference>
<dbReference type="SMART" id="SM00353">
    <property type="entry name" value="HLH"/>
    <property type="match status" value="1"/>
</dbReference>
<dbReference type="GO" id="GO:0010052">
    <property type="term" value="P:guard cell differentiation"/>
    <property type="evidence" value="ECO:0007669"/>
    <property type="project" value="InterPro"/>
</dbReference>
<dbReference type="GO" id="GO:0003700">
    <property type="term" value="F:DNA-binding transcription factor activity"/>
    <property type="evidence" value="ECO:0007669"/>
    <property type="project" value="InterPro"/>
</dbReference>
<proteinExistence type="predicted"/>
<comment type="subcellular location">
    <subcellularLocation>
        <location evidence="1">Nucleus</location>
    </subcellularLocation>
</comment>
<accession>A0A5H2Y3K7</accession>
<name>A0A5H2Y3K7_PRUDU</name>
<dbReference type="AlphaFoldDB" id="A0A5H2Y3K7"/>
<dbReference type="InterPro" id="IPR036638">
    <property type="entry name" value="HLH_DNA-bd_sf"/>
</dbReference>
<dbReference type="InterPro" id="IPR044283">
    <property type="entry name" value="FAMA/SPEECHLESS/MUTE-like"/>
</dbReference>
<dbReference type="GO" id="GO:0005634">
    <property type="term" value="C:nucleus"/>
    <property type="evidence" value="ECO:0007669"/>
    <property type="project" value="UniProtKB-SubCell"/>
</dbReference>
<keyword evidence="5" id="KW-0539">Nucleus</keyword>
<evidence type="ECO:0000256" key="1">
    <source>
        <dbReference type="ARBA" id="ARBA00004123"/>
    </source>
</evidence>
<feature type="domain" description="BHLH" evidence="7">
    <location>
        <begin position="127"/>
        <end position="215"/>
    </location>
</feature>
<dbReference type="Gene3D" id="4.10.280.10">
    <property type="entry name" value="Helix-loop-helix DNA-binding domain"/>
    <property type="match status" value="1"/>
</dbReference>
<dbReference type="PROSITE" id="PS50888">
    <property type="entry name" value="BHLH"/>
    <property type="match status" value="1"/>
</dbReference>
<feature type="compositionally biased region" description="Basic residues" evidence="6">
    <location>
        <begin position="108"/>
        <end position="119"/>
    </location>
</feature>
<protein>
    <submittedName>
        <fullName evidence="8">Basic helix-loop-helix DNA-binding superfamily protein</fullName>
    </submittedName>
</protein>
<organism evidence="8">
    <name type="scientific">Prunus dulcis</name>
    <name type="common">Almond</name>
    <name type="synonym">Amygdalus dulcis</name>
    <dbReference type="NCBI Taxonomy" id="3755"/>
    <lineage>
        <taxon>Eukaryota</taxon>
        <taxon>Viridiplantae</taxon>
        <taxon>Streptophyta</taxon>
        <taxon>Embryophyta</taxon>
        <taxon>Tracheophyta</taxon>
        <taxon>Spermatophyta</taxon>
        <taxon>Magnoliopsida</taxon>
        <taxon>eudicotyledons</taxon>
        <taxon>Gunneridae</taxon>
        <taxon>Pentapetalae</taxon>
        <taxon>rosids</taxon>
        <taxon>fabids</taxon>
        <taxon>Rosales</taxon>
        <taxon>Rosaceae</taxon>
        <taxon>Amygdaloideae</taxon>
        <taxon>Amygdaleae</taxon>
        <taxon>Prunus</taxon>
    </lineage>
</organism>
<evidence type="ECO:0000256" key="2">
    <source>
        <dbReference type="ARBA" id="ARBA00023015"/>
    </source>
</evidence>
<keyword evidence="2" id="KW-0805">Transcription regulation</keyword>
<dbReference type="InterPro" id="IPR011598">
    <property type="entry name" value="bHLH_dom"/>
</dbReference>
<dbReference type="GO" id="GO:0003677">
    <property type="term" value="F:DNA binding"/>
    <property type="evidence" value="ECO:0007669"/>
    <property type="project" value="UniProtKB-KW"/>
</dbReference>
<reference evidence="8" key="1">
    <citation type="journal article" date="2019" name="Science">
        <title>Mutation of a bHLH transcription factor allowed almond domestication.</title>
        <authorList>
            <person name="Sanchez-Perez R."/>
            <person name="Pavan S."/>
            <person name="Mazzeo R."/>
            <person name="Moldovan C."/>
            <person name="Aiese Cigliano R."/>
            <person name="Del Cueto J."/>
            <person name="Ricciardi F."/>
            <person name="Lotti C."/>
            <person name="Ricciardi L."/>
            <person name="Dicenta F."/>
            <person name="Lopez-Marques R.L."/>
            <person name="Lindberg Moller B."/>
        </authorList>
    </citation>
    <scope>NUCLEOTIDE SEQUENCE</scope>
</reference>
<evidence type="ECO:0000256" key="5">
    <source>
        <dbReference type="ARBA" id="ARBA00023242"/>
    </source>
</evidence>
<feature type="region of interest" description="Disordered" evidence="6">
    <location>
        <begin position="83"/>
        <end position="128"/>
    </location>
</feature>
<evidence type="ECO:0000256" key="6">
    <source>
        <dbReference type="SAM" id="MobiDB-lite"/>
    </source>
</evidence>
<dbReference type="PANTHER" id="PTHR46684:SF16">
    <property type="entry name" value="TRANSCRIPTION FACTOR BHLH67-LIKE ISOFORM X2"/>
    <property type="match status" value="1"/>
</dbReference>
<evidence type="ECO:0000256" key="4">
    <source>
        <dbReference type="ARBA" id="ARBA00023163"/>
    </source>
</evidence>
<gene>
    <name evidence="8" type="ORF">Prudu_688S000400</name>
</gene>
<dbReference type="GO" id="GO:0045893">
    <property type="term" value="P:positive regulation of DNA-templated transcription"/>
    <property type="evidence" value="ECO:0007669"/>
    <property type="project" value="TreeGrafter"/>
</dbReference>
<keyword evidence="4" id="KW-0804">Transcription</keyword>
<keyword evidence="3 8" id="KW-0238">DNA-binding</keyword>
<evidence type="ECO:0000313" key="8">
    <source>
        <dbReference type="EMBL" id="BBN69006.1"/>
    </source>
</evidence>
<dbReference type="SUPFAM" id="SSF47459">
    <property type="entry name" value="HLH, helix-loop-helix DNA-binding domain"/>
    <property type="match status" value="1"/>
</dbReference>
<dbReference type="Pfam" id="PF00010">
    <property type="entry name" value="HLH"/>
    <property type="match status" value="1"/>
</dbReference>